<dbReference type="Pfam" id="PF03382">
    <property type="entry name" value="DUF285"/>
    <property type="match status" value="1"/>
</dbReference>
<name>A0AAD8YES2_9STRA</name>
<protein>
    <submittedName>
        <fullName evidence="1">DUF285 domain-containing protein</fullName>
    </submittedName>
</protein>
<organism evidence="1 2">
    <name type="scientific">Skeletonema marinoi</name>
    <dbReference type="NCBI Taxonomy" id="267567"/>
    <lineage>
        <taxon>Eukaryota</taxon>
        <taxon>Sar</taxon>
        <taxon>Stramenopiles</taxon>
        <taxon>Ochrophyta</taxon>
        <taxon>Bacillariophyta</taxon>
        <taxon>Coscinodiscophyceae</taxon>
        <taxon>Thalassiosirophycidae</taxon>
        <taxon>Thalassiosirales</taxon>
        <taxon>Skeletonemataceae</taxon>
        <taxon>Skeletonema</taxon>
        <taxon>Skeletonema marinoi-dohrnii complex</taxon>
    </lineage>
</organism>
<keyword evidence="2" id="KW-1185">Reference proteome</keyword>
<dbReference type="Proteomes" id="UP001224775">
    <property type="component" value="Unassembled WGS sequence"/>
</dbReference>
<dbReference type="EMBL" id="JATAAI010000008">
    <property type="protein sequence ID" value="KAK1744097.1"/>
    <property type="molecule type" value="Genomic_DNA"/>
</dbReference>
<accession>A0AAD8YES2</accession>
<dbReference type="AlphaFoldDB" id="A0AAD8YES2"/>
<reference evidence="1" key="1">
    <citation type="submission" date="2023-06" db="EMBL/GenBank/DDBJ databases">
        <title>Survivors Of The Sea: Transcriptome response of Skeletonema marinoi to long-term dormancy.</title>
        <authorList>
            <person name="Pinder M.I.M."/>
            <person name="Kourtchenko O."/>
            <person name="Robertson E.K."/>
            <person name="Larsson T."/>
            <person name="Maumus F."/>
            <person name="Osuna-Cruz C.M."/>
            <person name="Vancaester E."/>
            <person name="Stenow R."/>
            <person name="Vandepoele K."/>
            <person name="Ploug H."/>
            <person name="Bruchert V."/>
            <person name="Godhe A."/>
            <person name="Topel M."/>
        </authorList>
    </citation>
    <scope>NUCLEOTIDE SEQUENCE</scope>
    <source>
        <strain evidence="1">R05AC</strain>
    </source>
</reference>
<comment type="caution">
    <text evidence="1">The sequence shown here is derived from an EMBL/GenBank/DDBJ whole genome shotgun (WGS) entry which is preliminary data.</text>
</comment>
<sequence length="331" mass="36381">MHIHPIIAIKMEPAVVTDALGEQAAANATAATATGGDVIATVSNETKAYKECPLDKYGCYCCEDEYDGSIFNFTCRTDHHGRYCCGETCGEEDIHSSTSCFTSRDQLRQAVVEYTSSNITISNAAYQTYGNMSDWCVSPLDDMNAVFAHLPPSFNENLGKWDVSNVKNMSFMFDGAFSFTGDDLNQWDVSHVIDMRGMFADACCSFNANLFKWNTSSVLEMSQMFENAQIFNRDVSMWDISSVKNMDKMFLGAQAFNQDLCAWGRGSSGAFPYSAVTDIFRDTACKFEDSPVEANKGPFCASLCDLTSSSSMTHLASLSVALSLVISFLLK</sequence>
<gene>
    <name evidence="1" type="ORF">QTG54_005694</name>
</gene>
<dbReference type="InterPro" id="IPR005046">
    <property type="entry name" value="DUF285"/>
</dbReference>
<evidence type="ECO:0000313" key="1">
    <source>
        <dbReference type="EMBL" id="KAK1744097.1"/>
    </source>
</evidence>
<proteinExistence type="predicted"/>
<evidence type="ECO:0000313" key="2">
    <source>
        <dbReference type="Proteomes" id="UP001224775"/>
    </source>
</evidence>